<keyword evidence="3 5" id="KW-0732">Signal</keyword>
<dbReference type="PANTHER" id="PTHR33420:SF3">
    <property type="entry name" value="FIMBRIAL SUBUNIT ELFA"/>
    <property type="match status" value="1"/>
</dbReference>
<dbReference type="InterPro" id="IPR000259">
    <property type="entry name" value="Adhesion_dom_fimbrial"/>
</dbReference>
<organism evidence="7 8">
    <name type="scientific">Pseudomonas fluorescens</name>
    <dbReference type="NCBI Taxonomy" id="294"/>
    <lineage>
        <taxon>Bacteria</taxon>
        <taxon>Pseudomonadati</taxon>
        <taxon>Pseudomonadota</taxon>
        <taxon>Gammaproteobacteria</taxon>
        <taxon>Pseudomonadales</taxon>
        <taxon>Pseudomonadaceae</taxon>
        <taxon>Pseudomonas</taxon>
    </lineage>
</organism>
<evidence type="ECO:0000313" key="8">
    <source>
        <dbReference type="Proteomes" id="UP000249493"/>
    </source>
</evidence>
<accession>A0A327N5V4</accession>
<evidence type="ECO:0000259" key="6">
    <source>
        <dbReference type="Pfam" id="PF00419"/>
    </source>
</evidence>
<evidence type="ECO:0000256" key="3">
    <source>
        <dbReference type="ARBA" id="ARBA00022729"/>
    </source>
</evidence>
<evidence type="ECO:0000256" key="5">
    <source>
        <dbReference type="SAM" id="SignalP"/>
    </source>
</evidence>
<name>A0A327N5V4_PSEFL</name>
<feature type="chain" id="PRO_5016460244" description="Fimbrial-type adhesion domain-containing protein" evidence="5">
    <location>
        <begin position="23"/>
        <end position="179"/>
    </location>
</feature>
<dbReference type="Pfam" id="PF00419">
    <property type="entry name" value="Fimbrial"/>
    <property type="match status" value="1"/>
</dbReference>
<dbReference type="GO" id="GO:0009289">
    <property type="term" value="C:pilus"/>
    <property type="evidence" value="ECO:0007669"/>
    <property type="project" value="UniProtKB-SubCell"/>
</dbReference>
<reference evidence="7 8" key="1">
    <citation type="submission" date="2018-06" db="EMBL/GenBank/DDBJ databases">
        <authorList>
            <person name="Zhirakovskaya E."/>
        </authorList>
    </citation>
    <scope>NUCLEOTIDE SEQUENCE [LARGE SCALE GENOMIC DNA]</scope>
    <source>
        <strain evidence="7 8">LY3</strain>
    </source>
</reference>
<dbReference type="RefSeq" id="WP_111282051.1">
    <property type="nucleotide sequence ID" value="NZ_QLIN01000003.1"/>
</dbReference>
<gene>
    <name evidence="7" type="ORF">DOZ80_09080</name>
</gene>
<evidence type="ECO:0000256" key="1">
    <source>
        <dbReference type="ARBA" id="ARBA00004561"/>
    </source>
</evidence>
<comment type="caution">
    <text evidence="7">The sequence shown here is derived from an EMBL/GenBank/DDBJ whole genome shotgun (WGS) entry which is preliminary data.</text>
</comment>
<evidence type="ECO:0000256" key="2">
    <source>
        <dbReference type="ARBA" id="ARBA00006671"/>
    </source>
</evidence>
<keyword evidence="4" id="KW-0281">Fimbrium</keyword>
<dbReference type="InterPro" id="IPR036937">
    <property type="entry name" value="Adhesion_dom_fimbrial_sf"/>
</dbReference>
<comment type="similarity">
    <text evidence="2">Belongs to the fimbrial protein family.</text>
</comment>
<dbReference type="SUPFAM" id="SSF49401">
    <property type="entry name" value="Bacterial adhesins"/>
    <property type="match status" value="1"/>
</dbReference>
<dbReference type="AlphaFoldDB" id="A0A327N5V4"/>
<dbReference type="Gene3D" id="2.60.40.1090">
    <property type="entry name" value="Fimbrial-type adhesion domain"/>
    <property type="match status" value="1"/>
</dbReference>
<protein>
    <recommendedName>
        <fullName evidence="6">Fimbrial-type adhesion domain-containing protein</fullName>
    </recommendedName>
</protein>
<feature type="domain" description="Fimbrial-type adhesion" evidence="6">
    <location>
        <begin position="28"/>
        <end position="177"/>
    </location>
</feature>
<dbReference type="InterPro" id="IPR008966">
    <property type="entry name" value="Adhesion_dom_sf"/>
</dbReference>
<dbReference type="PANTHER" id="PTHR33420">
    <property type="entry name" value="FIMBRIAL SUBUNIT ELFA-RELATED"/>
    <property type="match status" value="1"/>
</dbReference>
<sequence>MKKFMLLSGLVAAISATTMVQAAEGELTFTGTLVASSCEVNVGGGGDINVPMGTVDFAALSEGSVGYVDAPIAFNVSCSDTGGLDTARLTFDPSGGSGTNPNDSRLLALNTGADEATGVGIALVKKDGNIIDLTSDPSVTELLSGDSADFGLRAGFVLDGTTQKPGAVNATLPVVLSLE</sequence>
<dbReference type="Proteomes" id="UP000249493">
    <property type="component" value="Unassembled WGS sequence"/>
</dbReference>
<dbReference type="GO" id="GO:0043709">
    <property type="term" value="P:cell adhesion involved in single-species biofilm formation"/>
    <property type="evidence" value="ECO:0007669"/>
    <property type="project" value="TreeGrafter"/>
</dbReference>
<feature type="signal peptide" evidence="5">
    <location>
        <begin position="1"/>
        <end position="22"/>
    </location>
</feature>
<proteinExistence type="inferred from homology"/>
<dbReference type="EMBL" id="QLIN01000003">
    <property type="protein sequence ID" value="RAI70640.1"/>
    <property type="molecule type" value="Genomic_DNA"/>
</dbReference>
<comment type="subcellular location">
    <subcellularLocation>
        <location evidence="1">Fimbrium</location>
    </subcellularLocation>
</comment>
<evidence type="ECO:0000313" key="7">
    <source>
        <dbReference type="EMBL" id="RAI70640.1"/>
    </source>
</evidence>
<dbReference type="InterPro" id="IPR050263">
    <property type="entry name" value="Bact_Fimbrial_Adh_Pro"/>
</dbReference>
<evidence type="ECO:0000256" key="4">
    <source>
        <dbReference type="ARBA" id="ARBA00023263"/>
    </source>
</evidence>